<evidence type="ECO:0000313" key="2">
    <source>
        <dbReference type="EMBL" id="WPX76481.1"/>
    </source>
</evidence>
<reference evidence="2" key="1">
    <citation type="submission" date="2023-10" db="EMBL/GenBank/DDBJ databases">
        <title>Genome sequence of Blautia coccoides DSM 935.</title>
        <authorList>
            <person name="Boeer T."/>
            <person name="Bengelsdorf F.R."/>
            <person name="Daniel R."/>
            <person name="Poehlein A."/>
        </authorList>
    </citation>
    <scope>NUCLEOTIDE SEQUENCE [LARGE SCALE GENOMIC DNA]</scope>
    <source>
        <strain evidence="2">DSM 935</strain>
    </source>
</reference>
<protein>
    <recommendedName>
        <fullName evidence="1">HTH cro/C1-type domain-containing protein</fullName>
    </recommendedName>
</protein>
<organism evidence="2 3">
    <name type="scientific">Blautia producta</name>
    <dbReference type="NCBI Taxonomy" id="33035"/>
    <lineage>
        <taxon>Bacteria</taxon>
        <taxon>Bacillati</taxon>
        <taxon>Bacillota</taxon>
        <taxon>Clostridia</taxon>
        <taxon>Lachnospirales</taxon>
        <taxon>Lachnospiraceae</taxon>
        <taxon>Blautia</taxon>
    </lineage>
</organism>
<feature type="domain" description="HTH cro/C1-type" evidence="1">
    <location>
        <begin position="16"/>
        <end position="72"/>
    </location>
</feature>
<evidence type="ECO:0000313" key="3">
    <source>
        <dbReference type="Proteomes" id="UP001325248"/>
    </source>
</evidence>
<dbReference type="Gene3D" id="1.10.260.40">
    <property type="entry name" value="lambda repressor-like DNA-binding domains"/>
    <property type="match status" value="1"/>
</dbReference>
<gene>
    <name evidence="2" type="ORF">BLCOC_48670</name>
</gene>
<dbReference type="EMBL" id="CP136422">
    <property type="protein sequence ID" value="WPX76481.1"/>
    <property type="molecule type" value="Genomic_DNA"/>
</dbReference>
<evidence type="ECO:0000259" key="1">
    <source>
        <dbReference type="SMART" id="SM00530"/>
    </source>
</evidence>
<accession>A0ABZ0UGT7</accession>
<dbReference type="SMART" id="SM00530">
    <property type="entry name" value="HTH_XRE"/>
    <property type="match status" value="1"/>
</dbReference>
<sequence>MVESKGVDMMAHIHMRIMELLEEQGISKNQICKDLDLPRGNFNKYCRDDFQRIDANLIIKLCRYLSCDIKDLLVIVDE</sequence>
<dbReference type="Proteomes" id="UP001325248">
    <property type="component" value="Chromosome"/>
</dbReference>
<dbReference type="Pfam" id="PF13443">
    <property type="entry name" value="HTH_26"/>
    <property type="match status" value="1"/>
</dbReference>
<proteinExistence type="predicted"/>
<keyword evidence="3" id="KW-1185">Reference proteome</keyword>
<dbReference type="InterPro" id="IPR010982">
    <property type="entry name" value="Lambda_DNA-bd_dom_sf"/>
</dbReference>
<dbReference type="InterPro" id="IPR001387">
    <property type="entry name" value="Cro/C1-type_HTH"/>
</dbReference>
<dbReference type="SUPFAM" id="SSF47413">
    <property type="entry name" value="lambda repressor-like DNA-binding domains"/>
    <property type="match status" value="1"/>
</dbReference>
<name>A0ABZ0UGT7_9FIRM</name>